<dbReference type="PROSITE" id="PS00027">
    <property type="entry name" value="HOMEOBOX_1"/>
    <property type="match status" value="1"/>
</dbReference>
<evidence type="ECO:0000256" key="3">
    <source>
        <dbReference type="ARBA" id="ARBA00023155"/>
    </source>
</evidence>
<evidence type="ECO:0000256" key="2">
    <source>
        <dbReference type="ARBA" id="ARBA00023125"/>
    </source>
</evidence>
<keyword evidence="2 5" id="KW-0238">DNA-binding</keyword>
<keyword evidence="7" id="KW-0472">Membrane</keyword>
<organism evidence="9 10">
    <name type="scientific">Magallana gigas</name>
    <name type="common">Pacific oyster</name>
    <name type="synonym">Crassostrea gigas</name>
    <dbReference type="NCBI Taxonomy" id="29159"/>
    <lineage>
        <taxon>Eukaryota</taxon>
        <taxon>Metazoa</taxon>
        <taxon>Spiralia</taxon>
        <taxon>Lophotrochozoa</taxon>
        <taxon>Mollusca</taxon>
        <taxon>Bivalvia</taxon>
        <taxon>Autobranchia</taxon>
        <taxon>Pteriomorphia</taxon>
        <taxon>Ostreida</taxon>
        <taxon>Ostreoidea</taxon>
        <taxon>Ostreidae</taxon>
        <taxon>Magallana</taxon>
    </lineage>
</organism>
<evidence type="ECO:0000259" key="8">
    <source>
        <dbReference type="PROSITE" id="PS50071"/>
    </source>
</evidence>
<keyword evidence="7" id="KW-0812">Transmembrane</keyword>
<evidence type="ECO:0000256" key="1">
    <source>
        <dbReference type="ARBA" id="ARBA00004123"/>
    </source>
</evidence>
<evidence type="ECO:0000256" key="6">
    <source>
        <dbReference type="RuleBase" id="RU000682"/>
    </source>
</evidence>
<dbReference type="SMART" id="SM00389">
    <property type="entry name" value="HOX"/>
    <property type="match status" value="1"/>
</dbReference>
<dbReference type="FunFam" id="1.10.10.60:FF:000291">
    <property type="entry name" value="ALX homeobox protein 1"/>
    <property type="match status" value="1"/>
</dbReference>
<evidence type="ECO:0000256" key="5">
    <source>
        <dbReference type="PROSITE-ProRule" id="PRU00108"/>
    </source>
</evidence>
<dbReference type="Gene3D" id="1.10.10.60">
    <property type="entry name" value="Homeodomain-like"/>
    <property type="match status" value="1"/>
</dbReference>
<keyword evidence="10" id="KW-1185">Reference proteome</keyword>
<dbReference type="SUPFAM" id="SSF46689">
    <property type="entry name" value="Homeodomain-like"/>
    <property type="match status" value="1"/>
</dbReference>
<dbReference type="PROSITE" id="PS50071">
    <property type="entry name" value="HOMEOBOX_2"/>
    <property type="match status" value="1"/>
</dbReference>
<evidence type="ECO:0000313" key="10">
    <source>
        <dbReference type="Proteomes" id="UP000005408"/>
    </source>
</evidence>
<evidence type="ECO:0000256" key="4">
    <source>
        <dbReference type="ARBA" id="ARBA00023242"/>
    </source>
</evidence>
<dbReference type="InterPro" id="IPR017970">
    <property type="entry name" value="Homeobox_CS"/>
</dbReference>
<dbReference type="Pfam" id="PF00046">
    <property type="entry name" value="Homeodomain"/>
    <property type="match status" value="1"/>
</dbReference>
<dbReference type="PANTHER" id="PTHR24329:SF543">
    <property type="entry name" value="FI01017P-RELATED"/>
    <property type="match status" value="1"/>
</dbReference>
<accession>A0A8W8N4P4</accession>
<reference evidence="9" key="1">
    <citation type="submission" date="2022-08" db="UniProtKB">
        <authorList>
            <consortium name="EnsemblMetazoa"/>
        </authorList>
    </citation>
    <scope>IDENTIFICATION</scope>
    <source>
        <strain evidence="9">05x7-T-G4-1.051#20</strain>
    </source>
</reference>
<proteinExistence type="predicted"/>
<dbReference type="AlphaFoldDB" id="A0A8W8N4P4"/>
<evidence type="ECO:0000313" key="9">
    <source>
        <dbReference type="EnsemblMetazoa" id="G4625.1:cds"/>
    </source>
</evidence>
<dbReference type="InterPro" id="IPR001356">
    <property type="entry name" value="HD"/>
</dbReference>
<keyword evidence="7" id="KW-1133">Transmembrane helix</keyword>
<dbReference type="Proteomes" id="UP000005408">
    <property type="component" value="Unassembled WGS sequence"/>
</dbReference>
<dbReference type="PANTHER" id="PTHR24329">
    <property type="entry name" value="HOMEOBOX PROTEIN ARISTALESS"/>
    <property type="match status" value="1"/>
</dbReference>
<dbReference type="InterPro" id="IPR050649">
    <property type="entry name" value="Paired_Homeobox_TFs"/>
</dbReference>
<protein>
    <recommendedName>
        <fullName evidence="8">Homeobox domain-containing protein</fullName>
    </recommendedName>
</protein>
<keyword evidence="3 5" id="KW-0371">Homeobox</keyword>
<feature type="DNA-binding region" description="Homeobox" evidence="5">
    <location>
        <begin position="101"/>
        <end position="160"/>
    </location>
</feature>
<feature type="domain" description="Homeobox" evidence="8">
    <location>
        <begin position="99"/>
        <end position="159"/>
    </location>
</feature>
<dbReference type="CDD" id="cd00086">
    <property type="entry name" value="homeodomain"/>
    <property type="match status" value="1"/>
</dbReference>
<dbReference type="EnsemblMetazoa" id="G4625.1">
    <property type="protein sequence ID" value="G4625.1:cds"/>
    <property type="gene ID" value="G4625"/>
</dbReference>
<feature type="transmembrane region" description="Helical" evidence="7">
    <location>
        <begin position="162"/>
        <end position="181"/>
    </location>
</feature>
<sequence>MEGHKTDESDAKEIEDFVECDIDTNYADDVIALDTDSGVEDIVSPREPVSNTSILKFSICNILRLPDKERESNHPKTSDSCLPIISSTEHKTSDLASSIKSKRNRTTFSTKQLQELEKVFRKTHYPDVFLREKLASKIKLPESRIQVWFQNRRAKWRKREKLALGAGFVTYGLPFSLSWAAHHSSLMSHSALMTSVMELTNHRQQVAQEAPKYKAFGEQSDPLNIRHTNPTFKRRTDMLSPLSAQRKGRLRSRFAFLGCGLINSVNTIYLQLRTLANKRLHKVNHINGFRQSLGKLDHIYSHKDKYSILKRQARDKRDTVGFAGSDILDTLLSTLLRPGSSDQPSNFRTPFPRLSVNADFNFLRNQMQSSG</sequence>
<comment type="subcellular location">
    <subcellularLocation>
        <location evidence="1 5 6">Nucleus</location>
    </subcellularLocation>
</comment>
<evidence type="ECO:0000256" key="7">
    <source>
        <dbReference type="SAM" id="Phobius"/>
    </source>
</evidence>
<dbReference type="GO" id="GO:0000977">
    <property type="term" value="F:RNA polymerase II transcription regulatory region sequence-specific DNA binding"/>
    <property type="evidence" value="ECO:0007669"/>
    <property type="project" value="TreeGrafter"/>
</dbReference>
<dbReference type="InterPro" id="IPR009057">
    <property type="entry name" value="Homeodomain-like_sf"/>
</dbReference>
<dbReference type="GO" id="GO:0005634">
    <property type="term" value="C:nucleus"/>
    <property type="evidence" value="ECO:0007669"/>
    <property type="project" value="UniProtKB-SubCell"/>
</dbReference>
<dbReference type="GO" id="GO:0000981">
    <property type="term" value="F:DNA-binding transcription factor activity, RNA polymerase II-specific"/>
    <property type="evidence" value="ECO:0007669"/>
    <property type="project" value="InterPro"/>
</dbReference>
<keyword evidence="4 5" id="KW-0539">Nucleus</keyword>
<name>A0A8W8N4P4_MAGGI</name>